<dbReference type="Proteomes" id="UP000886595">
    <property type="component" value="Unassembled WGS sequence"/>
</dbReference>
<feature type="compositionally biased region" description="Basic and acidic residues" evidence="1">
    <location>
        <begin position="117"/>
        <end position="143"/>
    </location>
</feature>
<dbReference type="AlphaFoldDB" id="A0A8X8ATZ7"/>
<evidence type="ECO:0000313" key="2">
    <source>
        <dbReference type="EMBL" id="KAG2312520.1"/>
    </source>
</evidence>
<keyword evidence="3" id="KW-1185">Reference proteome</keyword>
<dbReference type="EMBL" id="JAAMPC010000005">
    <property type="protein sequence ID" value="KAG2312520.1"/>
    <property type="molecule type" value="Genomic_DNA"/>
</dbReference>
<gene>
    <name evidence="2" type="ORF">Bca52824_024077</name>
</gene>
<name>A0A8X8ATZ7_BRACI</name>
<organism evidence="2 3">
    <name type="scientific">Brassica carinata</name>
    <name type="common">Ethiopian mustard</name>
    <name type="synonym">Abyssinian cabbage</name>
    <dbReference type="NCBI Taxonomy" id="52824"/>
    <lineage>
        <taxon>Eukaryota</taxon>
        <taxon>Viridiplantae</taxon>
        <taxon>Streptophyta</taxon>
        <taxon>Embryophyta</taxon>
        <taxon>Tracheophyta</taxon>
        <taxon>Spermatophyta</taxon>
        <taxon>Magnoliopsida</taxon>
        <taxon>eudicotyledons</taxon>
        <taxon>Gunneridae</taxon>
        <taxon>Pentapetalae</taxon>
        <taxon>rosids</taxon>
        <taxon>malvids</taxon>
        <taxon>Brassicales</taxon>
        <taxon>Brassicaceae</taxon>
        <taxon>Brassiceae</taxon>
        <taxon>Brassica</taxon>
    </lineage>
</organism>
<feature type="region of interest" description="Disordered" evidence="1">
    <location>
        <begin position="117"/>
        <end position="203"/>
    </location>
</feature>
<evidence type="ECO:0000313" key="3">
    <source>
        <dbReference type="Proteomes" id="UP000886595"/>
    </source>
</evidence>
<feature type="compositionally biased region" description="Basic and acidic residues" evidence="1">
    <location>
        <begin position="176"/>
        <end position="196"/>
    </location>
</feature>
<comment type="caution">
    <text evidence="2">The sequence shown here is derived from an EMBL/GenBank/DDBJ whole genome shotgun (WGS) entry which is preliminary data.</text>
</comment>
<accession>A0A8X8ATZ7</accession>
<protein>
    <submittedName>
        <fullName evidence="2">Uncharacterized protein</fullName>
    </submittedName>
</protein>
<reference evidence="2 3" key="1">
    <citation type="submission" date="2020-02" db="EMBL/GenBank/DDBJ databases">
        <authorList>
            <person name="Ma Q."/>
            <person name="Huang Y."/>
            <person name="Song X."/>
            <person name="Pei D."/>
        </authorList>
    </citation>
    <scope>NUCLEOTIDE SEQUENCE [LARGE SCALE GENOMIC DNA]</scope>
    <source>
        <strain evidence="2">Sxm20200214</strain>
        <tissue evidence="2">Leaf</tissue>
    </source>
</reference>
<evidence type="ECO:0000256" key="1">
    <source>
        <dbReference type="SAM" id="MobiDB-lite"/>
    </source>
</evidence>
<sequence>MFFFSEKRQLSMFQFRKGGLRRKLKLSINMLRWIEKKVETEYKHVEFQTKVGAELNEQKNTVIVKTVHELVDQKVDHMILDLEKQNFVTEVEFEKQNSLTEVEYQEGPAIKNREAKVEETQNQKLVIEEDTKQKRRSTSERTTDAGCRYGENSPENGPKNSEQKKISENQARGSLSKRESHDHKGNASYKTVHEEEMQSSAKN</sequence>
<proteinExistence type="predicted"/>